<keyword evidence="3" id="KW-1185">Reference proteome</keyword>
<evidence type="ECO:0000256" key="1">
    <source>
        <dbReference type="SAM" id="SignalP"/>
    </source>
</evidence>
<sequence>MVAAMLAFMYLPTALEAALFLSYNYPTMRIKIFTMHMTEMAFLLYCEDEINDLHVALEHTKSDIHRVISKDVIARKFTLNLDCIVLNLVVENAPQNICAIFMQSLALQNSCTDAQSTVWSIGDPGKPSSLMLCQTSKFSMSVTAWKEGWRGGWLCNCGGGRWQRVIIDTQKRAGLAREQRQCKGIGNPGANDEMCHQRVQDREGDGEHLTPFFNVPRAKPKSLHRWNLNILLQAPILSHSHAPPAISAPQAIATLPANISLKIANLLWRDNLLNLSLTLAVRPNYYLAWPRMHTFDWDDLEMLKDYLWQTLWLLQVQVMFSVMFPYVSYFLGVHNYGWYTVMLDISPYSNFVGSWSEFGPLHCNLQKGPQARRSTLQGYRNANSNGNILDK</sequence>
<evidence type="ECO:0000313" key="3">
    <source>
        <dbReference type="Proteomes" id="UP001175228"/>
    </source>
</evidence>
<dbReference type="AlphaFoldDB" id="A0AA39QRZ5"/>
<comment type="caution">
    <text evidence="2">The sequence shown here is derived from an EMBL/GenBank/DDBJ whole genome shotgun (WGS) entry which is preliminary data.</text>
</comment>
<name>A0AA39QRZ5_9AGAR</name>
<evidence type="ECO:0000313" key="2">
    <source>
        <dbReference type="EMBL" id="KAK0506794.1"/>
    </source>
</evidence>
<feature type="chain" id="PRO_5041228908" evidence="1">
    <location>
        <begin position="18"/>
        <end position="391"/>
    </location>
</feature>
<organism evidence="2 3">
    <name type="scientific">Armillaria luteobubalina</name>
    <dbReference type="NCBI Taxonomy" id="153913"/>
    <lineage>
        <taxon>Eukaryota</taxon>
        <taxon>Fungi</taxon>
        <taxon>Dikarya</taxon>
        <taxon>Basidiomycota</taxon>
        <taxon>Agaricomycotina</taxon>
        <taxon>Agaricomycetes</taxon>
        <taxon>Agaricomycetidae</taxon>
        <taxon>Agaricales</taxon>
        <taxon>Marasmiineae</taxon>
        <taxon>Physalacriaceae</taxon>
        <taxon>Armillaria</taxon>
    </lineage>
</organism>
<proteinExistence type="predicted"/>
<protein>
    <submittedName>
        <fullName evidence="2">Uncharacterized protein</fullName>
    </submittedName>
</protein>
<dbReference type="Proteomes" id="UP001175228">
    <property type="component" value="Unassembled WGS sequence"/>
</dbReference>
<reference evidence="2" key="1">
    <citation type="submission" date="2023-06" db="EMBL/GenBank/DDBJ databases">
        <authorList>
            <consortium name="Lawrence Berkeley National Laboratory"/>
            <person name="Ahrendt S."/>
            <person name="Sahu N."/>
            <person name="Indic B."/>
            <person name="Wong-Bajracharya J."/>
            <person name="Merenyi Z."/>
            <person name="Ke H.-M."/>
            <person name="Monk M."/>
            <person name="Kocsube S."/>
            <person name="Drula E."/>
            <person name="Lipzen A."/>
            <person name="Balint B."/>
            <person name="Henrissat B."/>
            <person name="Andreopoulos B."/>
            <person name="Martin F.M."/>
            <person name="Harder C.B."/>
            <person name="Rigling D."/>
            <person name="Ford K.L."/>
            <person name="Foster G.D."/>
            <person name="Pangilinan J."/>
            <person name="Papanicolaou A."/>
            <person name="Barry K."/>
            <person name="LaButti K."/>
            <person name="Viragh M."/>
            <person name="Koriabine M."/>
            <person name="Yan M."/>
            <person name="Riley R."/>
            <person name="Champramary S."/>
            <person name="Plett K.L."/>
            <person name="Tsai I.J."/>
            <person name="Slot J."/>
            <person name="Sipos G."/>
            <person name="Plett J."/>
            <person name="Nagy L.G."/>
            <person name="Grigoriev I.V."/>
        </authorList>
    </citation>
    <scope>NUCLEOTIDE SEQUENCE</scope>
    <source>
        <strain evidence="2">HWK02</strain>
    </source>
</reference>
<gene>
    <name evidence="2" type="ORF">EDD18DRAFT_1098037</name>
</gene>
<keyword evidence="1" id="KW-0732">Signal</keyword>
<feature type="signal peptide" evidence="1">
    <location>
        <begin position="1"/>
        <end position="17"/>
    </location>
</feature>
<accession>A0AA39QRZ5</accession>
<dbReference type="EMBL" id="JAUEPU010000001">
    <property type="protein sequence ID" value="KAK0506794.1"/>
    <property type="molecule type" value="Genomic_DNA"/>
</dbReference>